<dbReference type="SUPFAM" id="SSF49562">
    <property type="entry name" value="C2 domain (Calcium/lipid-binding domain, CaLB)"/>
    <property type="match status" value="1"/>
</dbReference>
<dbReference type="AlphaFoldDB" id="A0A8C5DVM4"/>
<accession>A0A8C5DVM4</accession>
<feature type="domain" description="C2" evidence="2">
    <location>
        <begin position="21"/>
        <end position="80"/>
    </location>
</feature>
<dbReference type="InterPro" id="IPR035892">
    <property type="entry name" value="C2_domain_sf"/>
</dbReference>
<proteinExistence type="predicted"/>
<dbReference type="Pfam" id="PF00168">
    <property type="entry name" value="C2"/>
    <property type="match status" value="1"/>
</dbReference>
<evidence type="ECO:0000256" key="1">
    <source>
        <dbReference type="SAM" id="SignalP"/>
    </source>
</evidence>
<dbReference type="Proteomes" id="UP000694680">
    <property type="component" value="Chromosome 11"/>
</dbReference>
<keyword evidence="1" id="KW-0732">Signal</keyword>
<evidence type="ECO:0000313" key="4">
    <source>
        <dbReference type="Proteomes" id="UP000694680"/>
    </source>
</evidence>
<reference evidence="3" key="3">
    <citation type="submission" date="2025-09" db="UniProtKB">
        <authorList>
            <consortium name="Ensembl"/>
        </authorList>
    </citation>
    <scope>IDENTIFICATION</scope>
</reference>
<protein>
    <recommendedName>
        <fullName evidence="2">C2 domain-containing protein</fullName>
    </recommendedName>
</protein>
<evidence type="ECO:0000313" key="3">
    <source>
        <dbReference type="Ensembl" id="ENSGWIP00000008735.1"/>
    </source>
</evidence>
<reference evidence="3" key="1">
    <citation type="submission" date="2020-06" db="EMBL/GenBank/DDBJ databases">
        <authorList>
            <consortium name="Wellcome Sanger Institute Data Sharing"/>
        </authorList>
    </citation>
    <scope>NUCLEOTIDE SEQUENCE [LARGE SCALE GENOMIC DNA]</scope>
</reference>
<organism evidence="3 4">
    <name type="scientific">Gouania willdenowi</name>
    <name type="common">Blunt-snouted clingfish</name>
    <name type="synonym">Lepadogaster willdenowi</name>
    <dbReference type="NCBI Taxonomy" id="441366"/>
    <lineage>
        <taxon>Eukaryota</taxon>
        <taxon>Metazoa</taxon>
        <taxon>Chordata</taxon>
        <taxon>Craniata</taxon>
        <taxon>Vertebrata</taxon>
        <taxon>Euteleostomi</taxon>
        <taxon>Actinopterygii</taxon>
        <taxon>Neopterygii</taxon>
        <taxon>Teleostei</taxon>
        <taxon>Neoteleostei</taxon>
        <taxon>Acanthomorphata</taxon>
        <taxon>Ovalentaria</taxon>
        <taxon>Blenniimorphae</taxon>
        <taxon>Blenniiformes</taxon>
        <taxon>Gobiesocoidei</taxon>
        <taxon>Gobiesocidae</taxon>
        <taxon>Gobiesocinae</taxon>
        <taxon>Gouania</taxon>
    </lineage>
</organism>
<dbReference type="Ensembl" id="ENSGWIT00000009763.1">
    <property type="protein sequence ID" value="ENSGWIP00000008735.1"/>
    <property type="gene ID" value="ENSGWIG00000005222.1"/>
</dbReference>
<sequence length="128" mass="14086">MASWSPLILLLLCFGGVASYNLEFHIIRAFGLTSKPDGEPTNSFVRVTCRGVVIGETSVQYDTVAPLWNQKFYTAASVGTNVLIEMLNTDGSNISPLMSCRLNLKWGMWNDSCTVFTGGALFYAYTLK</sequence>
<feature type="chain" id="PRO_5033998836" description="C2 domain-containing protein" evidence="1">
    <location>
        <begin position="20"/>
        <end position="128"/>
    </location>
</feature>
<reference evidence="3" key="2">
    <citation type="submission" date="2025-08" db="UniProtKB">
        <authorList>
            <consortium name="Ensembl"/>
        </authorList>
    </citation>
    <scope>IDENTIFICATION</scope>
</reference>
<dbReference type="Gene3D" id="2.60.40.150">
    <property type="entry name" value="C2 domain"/>
    <property type="match status" value="1"/>
</dbReference>
<name>A0A8C5DVM4_GOUWI</name>
<dbReference type="InterPro" id="IPR000008">
    <property type="entry name" value="C2_dom"/>
</dbReference>
<keyword evidence="4" id="KW-1185">Reference proteome</keyword>
<evidence type="ECO:0000259" key="2">
    <source>
        <dbReference type="Pfam" id="PF00168"/>
    </source>
</evidence>
<dbReference type="CDD" id="cd00030">
    <property type="entry name" value="C2"/>
    <property type="match status" value="1"/>
</dbReference>
<feature type="signal peptide" evidence="1">
    <location>
        <begin position="1"/>
        <end position="19"/>
    </location>
</feature>